<feature type="coiled-coil region" evidence="1">
    <location>
        <begin position="122"/>
        <end position="175"/>
    </location>
</feature>
<organism evidence="2">
    <name type="scientific">hydrothermal vent metagenome</name>
    <dbReference type="NCBI Taxonomy" id="652676"/>
    <lineage>
        <taxon>unclassified sequences</taxon>
        <taxon>metagenomes</taxon>
        <taxon>ecological metagenomes</taxon>
    </lineage>
</organism>
<protein>
    <submittedName>
        <fullName evidence="2">Uncharacterized protein</fullName>
    </submittedName>
</protein>
<sequence length="242" mass="28251">MKKNYLFFLIITVYMQSFAQSNCEDAHSDVIYAYSHVKSAYNSNNITHLKYYSKKSLDAFNRAKKKLNDCKCEASYNNAYDAYELLDKVSNSETFEDGRFYVKRARDIAKEVINELELCTQLSVEDEALAELENEQFKLKQQQIELNLKEEQIKLKLAKRDAKELRLRKEQLIRKNELAIIANVRTFNDILIACECGTEISEIKRDKEIFLSKNLDEIKANYLTIIKSMTTNYLQKLSACNN</sequence>
<dbReference type="AlphaFoldDB" id="A0A3B0R0A4"/>
<evidence type="ECO:0000313" key="2">
    <source>
        <dbReference type="EMBL" id="VAV85157.1"/>
    </source>
</evidence>
<gene>
    <name evidence="2" type="ORF">MNBD_BACTEROID02-1474</name>
</gene>
<proteinExistence type="predicted"/>
<dbReference type="EMBL" id="UOEB01000205">
    <property type="protein sequence ID" value="VAV85157.1"/>
    <property type="molecule type" value="Genomic_DNA"/>
</dbReference>
<evidence type="ECO:0000256" key="1">
    <source>
        <dbReference type="SAM" id="Coils"/>
    </source>
</evidence>
<name>A0A3B0R0A4_9ZZZZ</name>
<reference evidence="2" key="1">
    <citation type="submission" date="2018-06" db="EMBL/GenBank/DDBJ databases">
        <authorList>
            <person name="Zhirakovskaya E."/>
        </authorList>
    </citation>
    <scope>NUCLEOTIDE SEQUENCE</scope>
</reference>
<accession>A0A3B0R0A4</accession>
<keyword evidence="1" id="KW-0175">Coiled coil</keyword>